<protein>
    <submittedName>
        <fullName evidence="7">Selenoprotein Pb-like</fullName>
    </submittedName>
</protein>
<keyword evidence="5" id="KW-0325">Glycoprotein</keyword>
<evidence type="ECO:0000256" key="1">
    <source>
        <dbReference type="ARBA" id="ARBA00004613"/>
    </source>
</evidence>
<evidence type="ECO:0000313" key="8">
    <source>
        <dbReference type="Proteomes" id="UP000727407"/>
    </source>
</evidence>
<dbReference type="EMBL" id="QNUK01000009">
    <property type="protein sequence ID" value="KAF5908951.1"/>
    <property type="molecule type" value="Genomic_DNA"/>
</dbReference>
<feature type="non-terminal residue" evidence="7">
    <location>
        <position position="107"/>
    </location>
</feature>
<dbReference type="Proteomes" id="UP000727407">
    <property type="component" value="Unassembled WGS sequence"/>
</dbReference>
<feature type="non-terminal residue" evidence="7">
    <location>
        <position position="1"/>
    </location>
</feature>
<sequence length="107" mass="12398">LGKLRDKLARGNLTGVAFLIVNDQDAHSRAMYWELKRRTAQDIPVYQQSPLKPDIWETLDGDKNDFLVYDRCGLLTFHIVLPYSFLHYPYVEAAIRATHQENNCNCT</sequence>
<proteinExistence type="predicted"/>
<dbReference type="PANTHER" id="PTHR10105">
    <property type="entry name" value="SELENOPROTEIN P"/>
    <property type="match status" value="1"/>
</dbReference>
<dbReference type="PANTHER" id="PTHR10105:SF4">
    <property type="entry name" value="SELENOPROTEIN P2"/>
    <property type="match status" value="1"/>
</dbReference>
<organism evidence="7 8">
    <name type="scientific">Clarias magur</name>
    <name type="common">Asian catfish</name>
    <name type="synonym">Macropteronotus magur</name>
    <dbReference type="NCBI Taxonomy" id="1594786"/>
    <lineage>
        <taxon>Eukaryota</taxon>
        <taxon>Metazoa</taxon>
        <taxon>Chordata</taxon>
        <taxon>Craniata</taxon>
        <taxon>Vertebrata</taxon>
        <taxon>Euteleostomi</taxon>
        <taxon>Actinopterygii</taxon>
        <taxon>Neopterygii</taxon>
        <taxon>Teleostei</taxon>
        <taxon>Ostariophysi</taxon>
        <taxon>Siluriformes</taxon>
        <taxon>Clariidae</taxon>
        <taxon>Clarias</taxon>
    </lineage>
</organism>
<evidence type="ECO:0000259" key="6">
    <source>
        <dbReference type="Pfam" id="PF04592"/>
    </source>
</evidence>
<evidence type="ECO:0000256" key="3">
    <source>
        <dbReference type="ARBA" id="ARBA00022729"/>
    </source>
</evidence>
<keyword evidence="4" id="KW-0712">Selenocysteine</keyword>
<accession>A0A8J4U2I3</accession>
<dbReference type="OrthoDB" id="6134775at2759"/>
<evidence type="ECO:0000313" key="7">
    <source>
        <dbReference type="EMBL" id="KAF5908951.1"/>
    </source>
</evidence>
<reference evidence="7" key="1">
    <citation type="submission" date="2020-07" db="EMBL/GenBank/DDBJ databases">
        <title>Clarias magur genome sequencing, assembly and annotation.</title>
        <authorList>
            <person name="Kushwaha B."/>
            <person name="Kumar R."/>
            <person name="Das P."/>
            <person name="Joshi C.G."/>
            <person name="Kumar D."/>
            <person name="Nagpure N.S."/>
            <person name="Pandey M."/>
            <person name="Agarwal S."/>
            <person name="Srivastava S."/>
            <person name="Singh M."/>
            <person name="Sahoo L."/>
            <person name="Jayasankar P."/>
            <person name="Meher P.K."/>
            <person name="Koringa P.G."/>
            <person name="Iquebal M.A."/>
            <person name="Das S.P."/>
            <person name="Bit A."/>
            <person name="Patnaik S."/>
            <person name="Patel N."/>
            <person name="Shah T.M."/>
            <person name="Hinsu A."/>
            <person name="Jena J.K."/>
        </authorList>
    </citation>
    <scope>NUCLEOTIDE SEQUENCE</scope>
    <source>
        <strain evidence="7">CIFAMagur01</strain>
        <tissue evidence="7">Testis</tissue>
    </source>
</reference>
<evidence type="ECO:0000256" key="5">
    <source>
        <dbReference type="ARBA" id="ARBA00023180"/>
    </source>
</evidence>
<evidence type="ECO:0000256" key="2">
    <source>
        <dbReference type="ARBA" id="ARBA00022525"/>
    </source>
</evidence>
<dbReference type="InterPro" id="IPR007671">
    <property type="entry name" value="Selenoprotein-P_N"/>
</dbReference>
<comment type="caution">
    <text evidence="7">The sequence shown here is derived from an EMBL/GenBank/DDBJ whole genome shotgun (WGS) entry which is preliminary data.</text>
</comment>
<dbReference type="AlphaFoldDB" id="A0A8J4U2I3"/>
<keyword evidence="2" id="KW-0964">Secreted</keyword>
<feature type="domain" description="Selenoprotein P N-terminal" evidence="6">
    <location>
        <begin position="1"/>
        <end position="107"/>
    </location>
</feature>
<dbReference type="GO" id="GO:0001887">
    <property type="term" value="P:selenium compound metabolic process"/>
    <property type="evidence" value="ECO:0007669"/>
    <property type="project" value="TreeGrafter"/>
</dbReference>
<comment type="subcellular location">
    <subcellularLocation>
        <location evidence="1">Secreted</location>
    </subcellularLocation>
</comment>
<evidence type="ECO:0000256" key="4">
    <source>
        <dbReference type="ARBA" id="ARBA00022933"/>
    </source>
</evidence>
<dbReference type="GO" id="GO:0005576">
    <property type="term" value="C:extracellular region"/>
    <property type="evidence" value="ECO:0007669"/>
    <property type="project" value="UniProtKB-SubCell"/>
</dbReference>
<gene>
    <name evidence="7" type="primary">sepp1b</name>
    <name evidence="7" type="ORF">DAT39_001325</name>
</gene>
<keyword evidence="3" id="KW-0732">Signal</keyword>
<keyword evidence="8" id="KW-1185">Reference proteome</keyword>
<dbReference type="Pfam" id="PF04592">
    <property type="entry name" value="SelP_N"/>
    <property type="match status" value="1"/>
</dbReference>
<name>A0A8J4U2I3_CLAMG</name>
<dbReference type="GO" id="GO:0008430">
    <property type="term" value="F:selenium binding"/>
    <property type="evidence" value="ECO:0007669"/>
    <property type="project" value="InterPro"/>
</dbReference>
<dbReference type="InterPro" id="IPR037941">
    <property type="entry name" value="SeP"/>
</dbReference>